<dbReference type="InterPro" id="IPR000615">
    <property type="entry name" value="Bestrophin"/>
</dbReference>
<evidence type="ECO:0000256" key="6">
    <source>
        <dbReference type="RuleBase" id="RU363126"/>
    </source>
</evidence>
<keyword evidence="6" id="KW-0868">Chloride</keyword>
<keyword evidence="3" id="KW-1133">Transmembrane helix</keyword>
<organism evidence="7">
    <name type="scientific">Loa loa</name>
    <name type="common">Eye worm</name>
    <name type="synonym">Filaria loa</name>
    <dbReference type="NCBI Taxonomy" id="7209"/>
    <lineage>
        <taxon>Eukaryota</taxon>
        <taxon>Metazoa</taxon>
        <taxon>Ecdysozoa</taxon>
        <taxon>Nematoda</taxon>
        <taxon>Chromadorea</taxon>
        <taxon>Rhabditida</taxon>
        <taxon>Spirurina</taxon>
        <taxon>Spiruromorpha</taxon>
        <taxon>Filarioidea</taxon>
        <taxon>Onchocercidae</taxon>
        <taxon>Loa</taxon>
    </lineage>
</organism>
<comment type="function">
    <text evidence="6">Forms chloride channels.</text>
</comment>
<gene>
    <name evidence="7" type="ORF">LOAG_10924</name>
</gene>
<keyword evidence="6" id="KW-0813">Transport</keyword>
<comment type="subcellular location">
    <subcellularLocation>
        <location evidence="6">Cell membrane</location>
        <topology evidence="6">Multi-pass membrane protein</topology>
    </subcellularLocation>
    <subcellularLocation>
        <location evidence="1">Membrane</location>
    </subcellularLocation>
</comment>
<keyword evidence="6" id="KW-0406">Ion transport</keyword>
<dbReference type="CTD" id="9948373"/>
<accession>A0A1S0TP03</accession>
<sequence length="86" mass="10073">MIDSKNASEVENNENMSQNPFANILNALFITNYIHGKDENIKQLLLTLTRYLCLTQIFVFRDISIQVRKRFPIVTSICNRRDIKLL</sequence>
<evidence type="ECO:0000256" key="1">
    <source>
        <dbReference type="ARBA" id="ARBA00004370"/>
    </source>
</evidence>
<evidence type="ECO:0000313" key="7">
    <source>
        <dbReference type="EMBL" id="EFO17574.2"/>
    </source>
</evidence>
<dbReference type="GO" id="GO:0005254">
    <property type="term" value="F:chloride channel activity"/>
    <property type="evidence" value="ECO:0007669"/>
    <property type="project" value="UniProtKB-KW"/>
</dbReference>
<name>A0A1S0TP03_LOALO</name>
<dbReference type="InterPro" id="IPR021134">
    <property type="entry name" value="Bestrophin-like"/>
</dbReference>
<evidence type="ECO:0000256" key="3">
    <source>
        <dbReference type="ARBA" id="ARBA00022989"/>
    </source>
</evidence>
<dbReference type="KEGG" id="loa:LOAG_10924"/>
<dbReference type="OrthoDB" id="201595at2759"/>
<dbReference type="AlphaFoldDB" id="A0A1S0TP03"/>
<reference evidence="7" key="1">
    <citation type="submission" date="2012-04" db="EMBL/GenBank/DDBJ databases">
        <title>The Genome Sequence of Loa loa.</title>
        <authorList>
            <consortium name="The Broad Institute Genome Sequencing Platform"/>
            <consortium name="Broad Institute Genome Sequencing Center for Infectious Disease"/>
            <person name="Nutman T.B."/>
            <person name="Fink D.L."/>
            <person name="Russ C."/>
            <person name="Young S."/>
            <person name="Zeng Q."/>
            <person name="Gargeya S."/>
            <person name="Alvarado L."/>
            <person name="Berlin A."/>
            <person name="Chapman S.B."/>
            <person name="Chen Z."/>
            <person name="Freedman E."/>
            <person name="Gellesch M."/>
            <person name="Goldberg J."/>
            <person name="Griggs A."/>
            <person name="Gujja S."/>
            <person name="Heilman E.R."/>
            <person name="Heiman D."/>
            <person name="Howarth C."/>
            <person name="Mehta T."/>
            <person name="Neiman D."/>
            <person name="Pearson M."/>
            <person name="Roberts A."/>
            <person name="Saif S."/>
            <person name="Shea T."/>
            <person name="Shenoy N."/>
            <person name="Sisk P."/>
            <person name="Stolte C."/>
            <person name="Sykes S."/>
            <person name="White J."/>
            <person name="Yandava C."/>
            <person name="Haas B."/>
            <person name="Henn M.R."/>
            <person name="Nusbaum C."/>
            <person name="Birren B."/>
        </authorList>
    </citation>
    <scope>NUCLEOTIDE SEQUENCE [LARGE SCALE GENOMIC DNA]</scope>
</reference>
<keyword evidence="6" id="KW-0869">Chloride channel</keyword>
<evidence type="ECO:0000256" key="2">
    <source>
        <dbReference type="ARBA" id="ARBA00022692"/>
    </source>
</evidence>
<dbReference type="RefSeq" id="XP_020301585.1">
    <property type="nucleotide sequence ID" value="XM_020448255.1"/>
</dbReference>
<dbReference type="GO" id="GO:0005886">
    <property type="term" value="C:plasma membrane"/>
    <property type="evidence" value="ECO:0007669"/>
    <property type="project" value="UniProtKB-SubCell"/>
</dbReference>
<dbReference type="PANTHER" id="PTHR10736:SF0">
    <property type="entry name" value="BESTROPHIN HOMOLOG"/>
    <property type="match status" value="1"/>
</dbReference>
<dbReference type="Pfam" id="PF01062">
    <property type="entry name" value="Bestrophin"/>
    <property type="match status" value="1"/>
</dbReference>
<dbReference type="PANTHER" id="PTHR10736">
    <property type="entry name" value="BESTROPHIN"/>
    <property type="match status" value="1"/>
</dbReference>
<keyword evidence="2" id="KW-0812">Transmembrane</keyword>
<keyword evidence="6" id="KW-0407">Ion channel</keyword>
<protein>
    <recommendedName>
        <fullName evidence="6">Bestrophin homolog</fullName>
    </recommendedName>
</protein>
<keyword evidence="6" id="KW-1003">Cell membrane</keyword>
<evidence type="ECO:0000256" key="5">
    <source>
        <dbReference type="ARBA" id="ARBA00034769"/>
    </source>
</evidence>
<comment type="similarity">
    <text evidence="5 6">Belongs to the anion channel-forming bestrophin (TC 1.A.46) family. Calcium-sensitive chloride channel subfamily.</text>
</comment>
<evidence type="ECO:0000256" key="4">
    <source>
        <dbReference type="ARBA" id="ARBA00023136"/>
    </source>
</evidence>
<dbReference type="GeneID" id="9948373"/>
<dbReference type="GO" id="GO:0034707">
    <property type="term" value="C:chloride channel complex"/>
    <property type="evidence" value="ECO:0007669"/>
    <property type="project" value="UniProtKB-KW"/>
</dbReference>
<proteinExistence type="inferred from homology"/>
<keyword evidence="4" id="KW-0472">Membrane</keyword>
<dbReference type="InParanoid" id="A0A1S0TP03"/>
<dbReference type="EMBL" id="JH712125">
    <property type="protein sequence ID" value="EFO17574.2"/>
    <property type="molecule type" value="Genomic_DNA"/>
</dbReference>